<dbReference type="PANTHER" id="PTHR21461">
    <property type="entry name" value="GLYCOSYLTRANSFERASE FAMILY 92 PROTEIN"/>
    <property type="match status" value="1"/>
</dbReference>
<evidence type="ECO:0000313" key="11">
    <source>
        <dbReference type="Proteomes" id="UP000029121"/>
    </source>
</evidence>
<dbReference type="OrthoDB" id="2526284at2759"/>
<gene>
    <name evidence="10" type="ORF">CARUB_v10004512mg</name>
</gene>
<keyword evidence="4 8" id="KW-0808">Transferase</keyword>
<evidence type="ECO:0000256" key="5">
    <source>
        <dbReference type="ARBA" id="ARBA00022692"/>
    </source>
</evidence>
<accession>R0GYV6</accession>
<feature type="transmembrane region" description="Helical" evidence="8">
    <location>
        <begin position="7"/>
        <end position="26"/>
    </location>
</feature>
<dbReference type="EC" id="2.4.1.-" evidence="8"/>
<sequence>KRERDIFGENLFIFFFLFYTLHFHFFSDSREESPHPPPQVMAMVKDKDQHHNNKDKKLLVGVIWNFSAELKLTFMALLVLCTLATLLPFMPSSFSLSTSDFRFCISRFASAVPPLNTTTTVEESSSSSSSSSPTTEEKVDRVLDNGVIKRTFTGYGSAAYNFVSMSAYRGGVNSFAVIGLSSKPLHVYGHPSYRCEWVSSDPTQDPISTTGSKILTDWGYGRIYTTVVVNCTFSSLSAVNPQNSGGNLILHATTGDPSLNLTDSIPVLTESPNSVDFDLYNSTTKKKKKYDYLYCGSSLYGNLSPQRVREWIAYHVRFFGGRSHFVLHDAGGIHEEVLEVLKPWIELGRVTLHDIRDQERFDGYYHNQFMVVNDCLHRYRFMAKWMFFFDVDEFVYVPAKETISSVMESLEGYSQFTIEQMPMSSRICYSGDGPARTYRKWGIEKLAYRDVKKVPRRDRKYAVQPENVFATGVHMSQNLQGRTYHKAESKIRYFHYHGSISQRREPCRYLFNDSKLVFENTPYVLDTTIRDVGLAVKTFELRTIGNRLLRTRQ</sequence>
<evidence type="ECO:0000256" key="8">
    <source>
        <dbReference type="RuleBase" id="RU366017"/>
    </source>
</evidence>
<keyword evidence="5 8" id="KW-0812">Transmembrane</keyword>
<dbReference type="STRING" id="81985.R0GYV6"/>
<comment type="caution">
    <text evidence="8">Lacks conserved residue(s) required for the propagation of feature annotation.</text>
</comment>
<dbReference type="GO" id="GO:0016757">
    <property type="term" value="F:glycosyltransferase activity"/>
    <property type="evidence" value="ECO:0007669"/>
    <property type="project" value="UniProtKB-UniRule"/>
</dbReference>
<dbReference type="EMBL" id="KB870811">
    <property type="protein sequence ID" value="EOA16363.1"/>
    <property type="molecule type" value="Genomic_DNA"/>
</dbReference>
<keyword evidence="3 8" id="KW-0328">Glycosyltransferase</keyword>
<dbReference type="KEGG" id="crb:17878802"/>
<feature type="compositionally biased region" description="Low complexity" evidence="9">
    <location>
        <begin position="118"/>
        <end position="134"/>
    </location>
</feature>
<feature type="transmembrane region" description="Helical" evidence="8">
    <location>
        <begin position="72"/>
        <end position="90"/>
    </location>
</feature>
<evidence type="ECO:0000256" key="6">
    <source>
        <dbReference type="ARBA" id="ARBA00022989"/>
    </source>
</evidence>
<comment type="subcellular location">
    <subcellularLocation>
        <location evidence="1">Membrane</location>
        <topology evidence="1">Single-pass membrane protein</topology>
    </subcellularLocation>
</comment>
<evidence type="ECO:0000256" key="4">
    <source>
        <dbReference type="ARBA" id="ARBA00022679"/>
    </source>
</evidence>
<evidence type="ECO:0000256" key="7">
    <source>
        <dbReference type="ARBA" id="ARBA00023136"/>
    </source>
</evidence>
<dbReference type="GO" id="GO:0016020">
    <property type="term" value="C:membrane"/>
    <property type="evidence" value="ECO:0007669"/>
    <property type="project" value="UniProtKB-SubCell"/>
</dbReference>
<dbReference type="GO" id="GO:0005737">
    <property type="term" value="C:cytoplasm"/>
    <property type="evidence" value="ECO:0007669"/>
    <property type="project" value="TreeGrafter"/>
</dbReference>
<dbReference type="Pfam" id="PF01697">
    <property type="entry name" value="Glyco_transf_92"/>
    <property type="match status" value="1"/>
</dbReference>
<evidence type="ECO:0000256" key="3">
    <source>
        <dbReference type="ARBA" id="ARBA00022676"/>
    </source>
</evidence>
<evidence type="ECO:0000313" key="10">
    <source>
        <dbReference type="EMBL" id="EOA16363.1"/>
    </source>
</evidence>
<dbReference type="Proteomes" id="UP000029121">
    <property type="component" value="Unassembled WGS sequence"/>
</dbReference>
<evidence type="ECO:0000256" key="2">
    <source>
        <dbReference type="ARBA" id="ARBA00007647"/>
    </source>
</evidence>
<dbReference type="AlphaFoldDB" id="R0GYV6"/>
<reference evidence="11" key="1">
    <citation type="journal article" date="2013" name="Nat. Genet.">
        <title>The Capsella rubella genome and the genomic consequences of rapid mating system evolution.</title>
        <authorList>
            <person name="Slotte T."/>
            <person name="Hazzouri K.M."/>
            <person name="Agren J.A."/>
            <person name="Koenig D."/>
            <person name="Maumus F."/>
            <person name="Guo Y.L."/>
            <person name="Steige K."/>
            <person name="Platts A.E."/>
            <person name="Escobar J.S."/>
            <person name="Newman L.K."/>
            <person name="Wang W."/>
            <person name="Mandakova T."/>
            <person name="Vello E."/>
            <person name="Smith L.M."/>
            <person name="Henz S.R."/>
            <person name="Steffen J."/>
            <person name="Takuno S."/>
            <person name="Brandvain Y."/>
            <person name="Coop G."/>
            <person name="Andolfatto P."/>
            <person name="Hu T.T."/>
            <person name="Blanchette M."/>
            <person name="Clark R.M."/>
            <person name="Quesneville H."/>
            <person name="Nordborg M."/>
            <person name="Gaut B.S."/>
            <person name="Lysak M.A."/>
            <person name="Jenkins J."/>
            <person name="Grimwood J."/>
            <person name="Chapman J."/>
            <person name="Prochnik S."/>
            <person name="Shu S."/>
            <person name="Rokhsar D."/>
            <person name="Schmutz J."/>
            <person name="Weigel D."/>
            <person name="Wright S.I."/>
        </authorList>
    </citation>
    <scope>NUCLEOTIDE SEQUENCE [LARGE SCALE GENOMIC DNA]</scope>
    <source>
        <strain evidence="11">cv. Monte Gargano</strain>
    </source>
</reference>
<keyword evidence="7 8" id="KW-0472">Membrane</keyword>
<keyword evidence="6 8" id="KW-1133">Transmembrane helix</keyword>
<keyword evidence="11" id="KW-1185">Reference proteome</keyword>
<evidence type="ECO:0000256" key="9">
    <source>
        <dbReference type="SAM" id="MobiDB-lite"/>
    </source>
</evidence>
<dbReference type="PANTHER" id="PTHR21461:SF54">
    <property type="entry name" value="GALACTAN BETA-1,4-GALACTOSYLTRANSFERASE GALS3"/>
    <property type="match status" value="1"/>
</dbReference>
<comment type="similarity">
    <text evidence="2 8">Belongs to the glycosyltransferase 92 family.</text>
</comment>
<feature type="non-terminal residue" evidence="10">
    <location>
        <position position="1"/>
    </location>
</feature>
<name>R0GYV6_9BRAS</name>
<organism evidence="10 11">
    <name type="scientific">Capsella rubella</name>
    <dbReference type="NCBI Taxonomy" id="81985"/>
    <lineage>
        <taxon>Eukaryota</taxon>
        <taxon>Viridiplantae</taxon>
        <taxon>Streptophyta</taxon>
        <taxon>Embryophyta</taxon>
        <taxon>Tracheophyta</taxon>
        <taxon>Spermatophyta</taxon>
        <taxon>Magnoliopsida</taxon>
        <taxon>eudicotyledons</taxon>
        <taxon>Gunneridae</taxon>
        <taxon>Pentapetalae</taxon>
        <taxon>rosids</taxon>
        <taxon>malvids</taxon>
        <taxon>Brassicales</taxon>
        <taxon>Brassicaceae</taxon>
        <taxon>Camelineae</taxon>
        <taxon>Capsella</taxon>
    </lineage>
</organism>
<dbReference type="InterPro" id="IPR008166">
    <property type="entry name" value="Glyco_transf_92"/>
</dbReference>
<proteinExistence type="inferred from homology"/>
<feature type="region of interest" description="Disordered" evidence="9">
    <location>
        <begin position="118"/>
        <end position="140"/>
    </location>
</feature>
<evidence type="ECO:0000256" key="1">
    <source>
        <dbReference type="ARBA" id="ARBA00004167"/>
    </source>
</evidence>
<dbReference type="eggNOG" id="KOG4735">
    <property type="taxonomic scope" value="Eukaryota"/>
</dbReference>
<protein>
    <recommendedName>
        <fullName evidence="8">Glycosyltransferase family 92 protein</fullName>
        <ecNumber evidence="8">2.4.1.-</ecNumber>
    </recommendedName>
</protein>